<accession>A0A6B9FAG7</accession>
<dbReference type="RefSeq" id="WP_157690137.1">
    <property type="nucleotide sequence ID" value="NZ_CP034345.1"/>
</dbReference>
<reference evidence="1 2" key="1">
    <citation type="submission" date="2018-12" db="EMBL/GenBank/DDBJ databases">
        <title>Complete genome sequence of Haloplanus rallus MBLA0036.</title>
        <authorList>
            <person name="Nam Y.-d."/>
            <person name="Kang J."/>
            <person name="Chung W.-H."/>
            <person name="Park Y.S."/>
        </authorList>
    </citation>
    <scope>NUCLEOTIDE SEQUENCE [LARGE SCALE GENOMIC DNA]</scope>
    <source>
        <strain evidence="1 2">MBLA0036</strain>
    </source>
</reference>
<dbReference type="PANTHER" id="PTHR13696">
    <property type="entry name" value="P-LOOP CONTAINING NUCLEOSIDE TRIPHOSPHATE HYDROLASE"/>
    <property type="match status" value="1"/>
</dbReference>
<dbReference type="OrthoDB" id="313523at2157"/>
<dbReference type="AlphaFoldDB" id="A0A6B9FAG7"/>
<dbReference type="KEGG" id="hra:EI982_13180"/>
<proteinExistence type="predicted"/>
<dbReference type="EMBL" id="CP034345">
    <property type="protein sequence ID" value="QGX95677.1"/>
    <property type="molecule type" value="Genomic_DNA"/>
</dbReference>
<dbReference type="InterPro" id="IPR027417">
    <property type="entry name" value="P-loop_NTPase"/>
</dbReference>
<dbReference type="PANTHER" id="PTHR13696:SF99">
    <property type="entry name" value="COBYRINIC ACID AC-DIAMIDE SYNTHASE"/>
    <property type="match status" value="1"/>
</dbReference>
<evidence type="ECO:0000313" key="1">
    <source>
        <dbReference type="EMBL" id="QGX95677.1"/>
    </source>
</evidence>
<gene>
    <name evidence="1" type="ORF">EI982_13180</name>
</gene>
<organism evidence="1 2">
    <name type="scientific">Haloplanus rallus</name>
    <dbReference type="NCBI Taxonomy" id="1816183"/>
    <lineage>
        <taxon>Archaea</taxon>
        <taxon>Methanobacteriati</taxon>
        <taxon>Methanobacteriota</taxon>
        <taxon>Stenosarchaea group</taxon>
        <taxon>Halobacteria</taxon>
        <taxon>Halobacteriales</taxon>
        <taxon>Haloferacaceae</taxon>
        <taxon>Haloplanus</taxon>
    </lineage>
</organism>
<protein>
    <submittedName>
        <fullName evidence="1">ParA family protein</fullName>
    </submittedName>
</protein>
<sequence>MSDGEAGTVAALVGATGGAGTTRLTVELGALLAADGRSVAVLDAAFATQGLSDYLSGRLDPDLTALLTDRREAPLEAGLVDLPLDADGGRLACCPAAAPFERLARAKSADAARRFESRIAAAADAFDHVVVDTPPVAANQSVAAVNAADRTVVVAPATTRGRDAVQRLRGRIEDIGASADAVVATRGDLSVADAALPETTAAVTAAPTCLDEGTVATAVAEVADVVFDADPSIEDGTGLLDSVGDFVPR</sequence>
<dbReference type="Proteomes" id="UP000428325">
    <property type="component" value="Chromosome"/>
</dbReference>
<name>A0A6B9FAG7_9EURY</name>
<dbReference type="GeneID" id="43370513"/>
<dbReference type="SUPFAM" id="SSF52540">
    <property type="entry name" value="P-loop containing nucleoside triphosphate hydrolases"/>
    <property type="match status" value="1"/>
</dbReference>
<evidence type="ECO:0000313" key="2">
    <source>
        <dbReference type="Proteomes" id="UP000428325"/>
    </source>
</evidence>
<keyword evidence="2" id="KW-1185">Reference proteome</keyword>
<dbReference type="InterPro" id="IPR050678">
    <property type="entry name" value="DNA_Partitioning_ATPase"/>
</dbReference>
<dbReference type="Gene3D" id="3.40.50.300">
    <property type="entry name" value="P-loop containing nucleotide triphosphate hydrolases"/>
    <property type="match status" value="1"/>
</dbReference>